<organism evidence="1 2">
    <name type="scientific">Stentor coeruleus</name>
    <dbReference type="NCBI Taxonomy" id="5963"/>
    <lineage>
        <taxon>Eukaryota</taxon>
        <taxon>Sar</taxon>
        <taxon>Alveolata</taxon>
        <taxon>Ciliophora</taxon>
        <taxon>Postciliodesmatophora</taxon>
        <taxon>Heterotrichea</taxon>
        <taxon>Heterotrichida</taxon>
        <taxon>Stentoridae</taxon>
        <taxon>Stentor</taxon>
    </lineage>
</organism>
<reference evidence="1 2" key="1">
    <citation type="submission" date="2016-11" db="EMBL/GenBank/DDBJ databases">
        <title>The macronuclear genome of Stentor coeruleus: a giant cell with tiny introns.</title>
        <authorList>
            <person name="Slabodnick M."/>
            <person name="Ruby J.G."/>
            <person name="Reiff S.B."/>
            <person name="Swart E.C."/>
            <person name="Gosai S."/>
            <person name="Prabakaran S."/>
            <person name="Witkowska E."/>
            <person name="Larue G.E."/>
            <person name="Fisher S."/>
            <person name="Freeman R.M."/>
            <person name="Gunawardena J."/>
            <person name="Chu W."/>
            <person name="Stover N.A."/>
            <person name="Gregory B.D."/>
            <person name="Nowacki M."/>
            <person name="Derisi J."/>
            <person name="Roy S.W."/>
            <person name="Marshall W.F."/>
            <person name="Sood P."/>
        </authorList>
    </citation>
    <scope>NUCLEOTIDE SEQUENCE [LARGE SCALE GENOMIC DNA]</scope>
    <source>
        <strain evidence="1">WM001</strain>
    </source>
</reference>
<evidence type="ECO:0000313" key="2">
    <source>
        <dbReference type="Proteomes" id="UP000187209"/>
    </source>
</evidence>
<evidence type="ECO:0000313" key="1">
    <source>
        <dbReference type="EMBL" id="OMJ65045.1"/>
    </source>
</evidence>
<sequence length="300" mass="35135">MIPIMVGNIAAIYPECVTKIFKDGYKKKFEMNSGCFNQSFLESIHDENFFLLTLMRSLTSLKSIIISKPLCNSTFNNYFIKIISYLHQPLKVDLTNCKIIDSTIINCLKSFTNLKTLKFDFKKPYYSSQDVLSLACQFPASLNLTIPFSLLESILNNEELTKRLEKLIISPEQCDKNYNNWLHKLSVMLMNSEYKLSSLKIQDFMWKRKFFNYETKNIIITKVKLSEADYYLLYKISEMGVFGKIYEINISETGELSRQSESYLVKILKLLFPERLIATNCIGEWSDIYEIKKFTKKFIF</sequence>
<accession>A0A1R2AKT2</accession>
<dbReference type="EMBL" id="MPUH01002525">
    <property type="protein sequence ID" value="OMJ65045.1"/>
    <property type="molecule type" value="Genomic_DNA"/>
</dbReference>
<gene>
    <name evidence="1" type="ORF">SteCoe_39603</name>
</gene>
<dbReference type="Proteomes" id="UP000187209">
    <property type="component" value="Unassembled WGS sequence"/>
</dbReference>
<protein>
    <submittedName>
        <fullName evidence="1">Uncharacterized protein</fullName>
    </submittedName>
</protein>
<dbReference type="AlphaFoldDB" id="A0A1R2AKT2"/>
<keyword evidence="2" id="KW-1185">Reference proteome</keyword>
<comment type="caution">
    <text evidence="1">The sequence shown here is derived from an EMBL/GenBank/DDBJ whole genome shotgun (WGS) entry which is preliminary data.</text>
</comment>
<proteinExistence type="predicted"/>
<name>A0A1R2AKT2_9CILI</name>